<dbReference type="InterPro" id="IPR014746">
    <property type="entry name" value="Gln_synth/guanido_kin_cat_dom"/>
</dbReference>
<dbReference type="PANTHER" id="PTHR11659">
    <property type="entry name" value="GLUTAMYL-TRNA GLN AMIDOTRANSFERASE SUBUNIT B MITOCHONDRIAL AND PROKARYOTIC PET112-RELATED"/>
    <property type="match status" value="1"/>
</dbReference>
<evidence type="ECO:0000313" key="13">
    <source>
        <dbReference type="Proteomes" id="UP000230611"/>
    </source>
</evidence>
<evidence type="ECO:0000256" key="6">
    <source>
        <dbReference type="ARBA" id="ARBA00022917"/>
    </source>
</evidence>
<evidence type="ECO:0000256" key="3">
    <source>
        <dbReference type="ARBA" id="ARBA00022598"/>
    </source>
</evidence>
<proteinExistence type="inferred from homology"/>
<evidence type="ECO:0000256" key="7">
    <source>
        <dbReference type="ARBA" id="ARBA00024799"/>
    </source>
</evidence>
<dbReference type="SMART" id="SM00845">
    <property type="entry name" value="GatB_Yqey"/>
    <property type="match status" value="1"/>
</dbReference>
<dbReference type="GO" id="GO:0050566">
    <property type="term" value="F:asparaginyl-tRNA synthase (glutamine-hydrolyzing) activity"/>
    <property type="evidence" value="ECO:0007669"/>
    <property type="project" value="RHEA"/>
</dbReference>
<sequence>MPYDLIIGLEIHAELKTKSKMFCQCDNNALGKQPNTTVCPICLGHPGTLPVPNKQAIEWTILLGLGLNCKINELSKFDRKNYFYPDLPKGYQISQYDLPLAYDGYLEINGQPIKITRIHLEEDTGKLLHPDGKQYSLVDYNRAGTPLVEMVTDPVIHDAATAKEFCQIFQQILRYLDISNADMEKGEMRCEANISLQKKGKWKYLDSQIKPIGKYQLNPKVELKNINSFKAVEKAIAYEVKRQIKALADGEKLIQETRGWNDAKAVTFSQRTKETSADYRYFPEPDIPPLKISSDWLEKIKEKLIELPPEKIKRFKNEYFFTDSEADILVSSRELAEFTEKVISELRAWIKSSGDSWERQQKKLTKIAANWLINELFKHLKTADSNINQLHPVKSGFAGAKQFDGVKITPENFAEFITLVYQDKINSSAAQTILAKMYQVGGDPTQIMADLGLEQLDSEAELAEVIKKIIAENQAQVVEYKKGKTNVLQFLIGKTMSATKGKANPKTVNEILKKLMNN</sequence>
<comment type="similarity">
    <text evidence="1 10">Belongs to the GatB/GatE family. GatB subfamily.</text>
</comment>
<evidence type="ECO:0000256" key="8">
    <source>
        <dbReference type="ARBA" id="ARBA00047380"/>
    </source>
</evidence>
<dbReference type="EC" id="6.3.5.-" evidence="10"/>
<dbReference type="SUPFAM" id="SSF55931">
    <property type="entry name" value="Glutamine synthetase/guanido kinase"/>
    <property type="match status" value="1"/>
</dbReference>
<evidence type="ECO:0000256" key="1">
    <source>
        <dbReference type="ARBA" id="ARBA00005306"/>
    </source>
</evidence>
<evidence type="ECO:0000256" key="4">
    <source>
        <dbReference type="ARBA" id="ARBA00022741"/>
    </source>
</evidence>
<dbReference type="GO" id="GO:0016740">
    <property type="term" value="F:transferase activity"/>
    <property type="evidence" value="ECO:0007669"/>
    <property type="project" value="UniProtKB-KW"/>
</dbReference>
<dbReference type="Proteomes" id="UP000230611">
    <property type="component" value="Unassembled WGS sequence"/>
</dbReference>
<evidence type="ECO:0000256" key="9">
    <source>
        <dbReference type="ARBA" id="ARBA00047913"/>
    </source>
</evidence>
<comment type="subunit">
    <text evidence="2 10">Heterotrimer of A, B and C subunits.</text>
</comment>
<dbReference type="InterPro" id="IPR004413">
    <property type="entry name" value="GatB"/>
</dbReference>
<evidence type="ECO:0000313" key="12">
    <source>
        <dbReference type="EMBL" id="PJB15981.1"/>
    </source>
</evidence>
<gene>
    <name evidence="10" type="primary">gatB</name>
    <name evidence="12" type="ORF">CO116_02885</name>
</gene>
<feature type="domain" description="Asn/Gln amidotransferase" evidence="11">
    <location>
        <begin position="337"/>
        <end position="516"/>
    </location>
</feature>
<dbReference type="AlphaFoldDB" id="A0A2M8AF68"/>
<dbReference type="InterPro" id="IPR017959">
    <property type="entry name" value="Asn/Gln-tRNA_amidoTrfase_suB/E"/>
</dbReference>
<dbReference type="NCBIfam" id="NF004014">
    <property type="entry name" value="PRK05477.1-4"/>
    <property type="match status" value="1"/>
</dbReference>
<comment type="catalytic activity">
    <reaction evidence="8 10">
        <text>L-aspartyl-tRNA(Asn) + L-glutamine + ATP + H2O = L-asparaginyl-tRNA(Asn) + L-glutamate + ADP + phosphate + 2 H(+)</text>
        <dbReference type="Rhea" id="RHEA:14513"/>
        <dbReference type="Rhea" id="RHEA-COMP:9674"/>
        <dbReference type="Rhea" id="RHEA-COMP:9677"/>
        <dbReference type="ChEBI" id="CHEBI:15377"/>
        <dbReference type="ChEBI" id="CHEBI:15378"/>
        <dbReference type="ChEBI" id="CHEBI:29985"/>
        <dbReference type="ChEBI" id="CHEBI:30616"/>
        <dbReference type="ChEBI" id="CHEBI:43474"/>
        <dbReference type="ChEBI" id="CHEBI:58359"/>
        <dbReference type="ChEBI" id="CHEBI:78515"/>
        <dbReference type="ChEBI" id="CHEBI:78516"/>
        <dbReference type="ChEBI" id="CHEBI:456216"/>
    </reaction>
</comment>
<keyword evidence="6 10" id="KW-0648">Protein biosynthesis</keyword>
<comment type="caution">
    <text evidence="12">The sequence shown here is derived from an EMBL/GenBank/DDBJ whole genome shotgun (WGS) entry which is preliminary data.</text>
</comment>
<dbReference type="NCBIfam" id="NF004012">
    <property type="entry name" value="PRK05477.1-2"/>
    <property type="match status" value="1"/>
</dbReference>
<dbReference type="Pfam" id="PF02637">
    <property type="entry name" value="GatB_Yqey"/>
    <property type="match status" value="1"/>
</dbReference>
<keyword evidence="12" id="KW-0808">Transferase</keyword>
<dbReference type="InterPro" id="IPR023168">
    <property type="entry name" value="GatB_Yqey_C_2"/>
</dbReference>
<comment type="function">
    <text evidence="7 10">Allows the formation of correctly charged Asn-tRNA(Asn) or Gln-tRNA(Gln) through the transamidation of misacylated Asp-tRNA(Asn) or Glu-tRNA(Gln) in organisms which lack either or both of asparaginyl-tRNA or glutaminyl-tRNA synthetases. The reaction takes place in the presence of glutamine and ATP through an activated phospho-Asp-tRNA(Asn) or phospho-Glu-tRNA(Gln).</text>
</comment>
<dbReference type="PROSITE" id="PS01234">
    <property type="entry name" value="GATB"/>
    <property type="match status" value="1"/>
</dbReference>
<keyword evidence="5 10" id="KW-0067">ATP-binding</keyword>
<dbReference type="InterPro" id="IPR017958">
    <property type="entry name" value="Gln-tRNA_amidoTrfase_suB_CS"/>
</dbReference>
<organism evidence="12 13">
    <name type="scientific">Candidatus Falkowbacteria bacterium CG_4_9_14_3_um_filter_38_19</name>
    <dbReference type="NCBI Taxonomy" id="1974559"/>
    <lineage>
        <taxon>Bacteria</taxon>
        <taxon>Candidatus Falkowiibacteriota</taxon>
    </lineage>
</organism>
<dbReference type="HAMAP" id="MF_00121">
    <property type="entry name" value="GatB"/>
    <property type="match status" value="1"/>
</dbReference>
<dbReference type="InterPro" id="IPR018027">
    <property type="entry name" value="Asn/Gln_amidotransferase"/>
</dbReference>
<name>A0A2M8AF68_9BACT</name>
<keyword evidence="4 10" id="KW-0547">Nucleotide-binding</keyword>
<evidence type="ECO:0000259" key="11">
    <source>
        <dbReference type="SMART" id="SM00845"/>
    </source>
</evidence>
<keyword evidence="3 10" id="KW-0436">Ligase</keyword>
<evidence type="ECO:0000256" key="10">
    <source>
        <dbReference type="HAMAP-Rule" id="MF_00121"/>
    </source>
</evidence>
<dbReference type="FunFam" id="1.10.10.410:FF:000001">
    <property type="entry name" value="Aspartyl/glutamyl-tRNA(Asn/Gln) amidotransferase subunit B"/>
    <property type="match status" value="1"/>
</dbReference>
<protein>
    <recommendedName>
        <fullName evidence="10">Aspartyl/glutamyl-tRNA(Asn/Gln) amidotransferase subunit B</fullName>
        <shortName evidence="10">Asp/Glu-ADT subunit B</shortName>
        <ecNumber evidence="10">6.3.5.-</ecNumber>
    </recommendedName>
</protein>
<accession>A0A2M8AF68</accession>
<dbReference type="GO" id="GO:0050567">
    <property type="term" value="F:glutaminyl-tRNA synthase (glutamine-hydrolyzing) activity"/>
    <property type="evidence" value="ECO:0007669"/>
    <property type="project" value="UniProtKB-UniRule"/>
</dbReference>
<dbReference type="NCBIfam" id="TIGR00133">
    <property type="entry name" value="gatB"/>
    <property type="match status" value="1"/>
</dbReference>
<dbReference type="SUPFAM" id="SSF89095">
    <property type="entry name" value="GatB/YqeY motif"/>
    <property type="match status" value="2"/>
</dbReference>
<evidence type="ECO:0000256" key="5">
    <source>
        <dbReference type="ARBA" id="ARBA00022840"/>
    </source>
</evidence>
<dbReference type="InterPro" id="IPR006075">
    <property type="entry name" value="Asn/Gln-tRNA_Trfase_suB/E_cat"/>
</dbReference>
<dbReference type="GO" id="GO:0006412">
    <property type="term" value="P:translation"/>
    <property type="evidence" value="ECO:0007669"/>
    <property type="project" value="UniProtKB-UniRule"/>
</dbReference>
<dbReference type="EMBL" id="PFUO01000128">
    <property type="protein sequence ID" value="PJB15981.1"/>
    <property type="molecule type" value="Genomic_DNA"/>
</dbReference>
<dbReference type="InterPro" id="IPR003789">
    <property type="entry name" value="Asn/Gln_tRNA_amidoTrase-B-like"/>
</dbReference>
<dbReference type="Gene3D" id="1.10.10.410">
    <property type="match status" value="1"/>
</dbReference>
<evidence type="ECO:0000256" key="2">
    <source>
        <dbReference type="ARBA" id="ARBA00011123"/>
    </source>
</evidence>
<reference evidence="13" key="1">
    <citation type="submission" date="2017-09" db="EMBL/GenBank/DDBJ databases">
        <title>Depth-based differentiation of microbial function through sediment-hosted aquifers and enrichment of novel symbionts in the deep terrestrial subsurface.</title>
        <authorList>
            <person name="Probst A.J."/>
            <person name="Ladd B."/>
            <person name="Jarett J.K."/>
            <person name="Geller-Mcgrath D.E."/>
            <person name="Sieber C.M.K."/>
            <person name="Emerson J.B."/>
            <person name="Anantharaman K."/>
            <person name="Thomas B.C."/>
            <person name="Malmstrom R."/>
            <person name="Stieglmeier M."/>
            <person name="Klingl A."/>
            <person name="Woyke T."/>
            <person name="Ryan C.M."/>
            <person name="Banfield J.F."/>
        </authorList>
    </citation>
    <scope>NUCLEOTIDE SEQUENCE [LARGE SCALE GENOMIC DNA]</scope>
</reference>
<dbReference type="GO" id="GO:0005524">
    <property type="term" value="F:ATP binding"/>
    <property type="evidence" value="ECO:0007669"/>
    <property type="project" value="UniProtKB-KW"/>
</dbReference>
<dbReference type="Pfam" id="PF02934">
    <property type="entry name" value="GatB_N"/>
    <property type="match status" value="1"/>
</dbReference>
<comment type="catalytic activity">
    <reaction evidence="9 10">
        <text>L-glutamyl-tRNA(Gln) + L-glutamine + ATP + H2O = L-glutaminyl-tRNA(Gln) + L-glutamate + ADP + phosphate + H(+)</text>
        <dbReference type="Rhea" id="RHEA:17521"/>
        <dbReference type="Rhea" id="RHEA-COMP:9681"/>
        <dbReference type="Rhea" id="RHEA-COMP:9684"/>
        <dbReference type="ChEBI" id="CHEBI:15377"/>
        <dbReference type="ChEBI" id="CHEBI:15378"/>
        <dbReference type="ChEBI" id="CHEBI:29985"/>
        <dbReference type="ChEBI" id="CHEBI:30616"/>
        <dbReference type="ChEBI" id="CHEBI:43474"/>
        <dbReference type="ChEBI" id="CHEBI:58359"/>
        <dbReference type="ChEBI" id="CHEBI:78520"/>
        <dbReference type="ChEBI" id="CHEBI:78521"/>
        <dbReference type="ChEBI" id="CHEBI:456216"/>
    </reaction>
</comment>